<evidence type="ECO:0000256" key="4">
    <source>
        <dbReference type="ARBA" id="ARBA00022989"/>
    </source>
</evidence>
<dbReference type="PANTHER" id="PTHR42911">
    <property type="entry name" value="MODULATOR OF FTSH PROTEASE HFLC"/>
    <property type="match status" value="1"/>
</dbReference>
<feature type="transmembrane region" description="Helical" evidence="7">
    <location>
        <begin position="12"/>
        <end position="33"/>
    </location>
</feature>
<evidence type="ECO:0000259" key="8">
    <source>
        <dbReference type="SMART" id="SM00244"/>
    </source>
</evidence>
<dbReference type="Gene3D" id="3.30.479.30">
    <property type="entry name" value="Band 7 domain"/>
    <property type="match status" value="1"/>
</dbReference>
<evidence type="ECO:0000256" key="5">
    <source>
        <dbReference type="ARBA" id="ARBA00023136"/>
    </source>
</evidence>
<evidence type="ECO:0000313" key="10">
    <source>
        <dbReference type="Proteomes" id="UP000231203"/>
    </source>
</evidence>
<comment type="similarity">
    <text evidence="2 6">Belongs to the band 7/mec-2 family. HflC subfamily.</text>
</comment>
<dbReference type="EMBL" id="PDTI01000051">
    <property type="protein sequence ID" value="PIE62330.1"/>
    <property type="molecule type" value="Genomic_DNA"/>
</dbReference>
<dbReference type="PANTHER" id="PTHR42911:SF1">
    <property type="entry name" value="MODULATOR OF FTSH PROTEASE HFLC"/>
    <property type="match status" value="1"/>
</dbReference>
<organism evidence="9 10">
    <name type="scientific">Desulfobacter postgatei</name>
    <dbReference type="NCBI Taxonomy" id="2293"/>
    <lineage>
        <taxon>Bacteria</taxon>
        <taxon>Pseudomonadati</taxon>
        <taxon>Thermodesulfobacteriota</taxon>
        <taxon>Desulfobacteria</taxon>
        <taxon>Desulfobacterales</taxon>
        <taxon>Desulfobacteraceae</taxon>
        <taxon>Desulfobacter</taxon>
    </lineage>
</organism>
<dbReference type="PRINTS" id="PR00721">
    <property type="entry name" value="STOMATIN"/>
</dbReference>
<evidence type="ECO:0000313" key="9">
    <source>
        <dbReference type="EMBL" id="PIE62330.1"/>
    </source>
</evidence>
<dbReference type="NCBIfam" id="TIGR01932">
    <property type="entry name" value="hflC"/>
    <property type="match status" value="1"/>
</dbReference>
<keyword evidence="3 7" id="KW-0812">Transmembrane</keyword>
<dbReference type="Proteomes" id="UP000231203">
    <property type="component" value="Unassembled WGS sequence"/>
</dbReference>
<proteinExistence type="inferred from homology"/>
<dbReference type="InterPro" id="IPR010200">
    <property type="entry name" value="HflC"/>
</dbReference>
<accession>A0A2G6MQT4</accession>
<evidence type="ECO:0000256" key="2">
    <source>
        <dbReference type="ARBA" id="ARBA00007862"/>
    </source>
</evidence>
<dbReference type="InterPro" id="IPR001972">
    <property type="entry name" value="Stomatin_HflK_fam"/>
</dbReference>
<comment type="function">
    <text evidence="6">HflC and HflK could regulate a protease.</text>
</comment>
<dbReference type="CDD" id="cd03405">
    <property type="entry name" value="SPFH_HflC"/>
    <property type="match status" value="1"/>
</dbReference>
<dbReference type="AlphaFoldDB" id="A0A2G6MQT4"/>
<evidence type="ECO:0000256" key="3">
    <source>
        <dbReference type="ARBA" id="ARBA00022692"/>
    </source>
</evidence>
<feature type="domain" description="Band 7" evidence="8">
    <location>
        <begin position="28"/>
        <end position="224"/>
    </location>
</feature>
<dbReference type="InterPro" id="IPR036013">
    <property type="entry name" value="Band_7/SPFH_dom_sf"/>
</dbReference>
<dbReference type="GO" id="GO:0016020">
    <property type="term" value="C:membrane"/>
    <property type="evidence" value="ECO:0007669"/>
    <property type="project" value="UniProtKB-SubCell"/>
</dbReference>
<sequence>MEDTNKNMGRVNAVLLAVAVIAGLILYNSAYVIDETEQVVITQFGRIVGDAKKTPGLKFKIPFIQKVNYFPKNLLEWDGDPGQIPTKDKTYIWVDTFARWRISDPIVYFQTVKDEFSALKRLDDIIDPAMRDLISAYPLVESVRNTDRPMDTFETIQWQETKEGEETPKRMVRYRVDLGRAEIARQIEKQAREKLADFGIQVVDVKIKRINYIDSVRSSVYDRMIAERNQIAEKFRAEGKGEASNIRGEKERELQVIKSQAYKQAQEIKGKADAEATGIYAGAYGQDPEFYAFVKTMELYKKTLEKDSTVILSTDSELMKYFKKSSN</sequence>
<protein>
    <recommendedName>
        <fullName evidence="6">Protein HflC</fullName>
    </recommendedName>
</protein>
<dbReference type="Pfam" id="PF01145">
    <property type="entry name" value="Band_7"/>
    <property type="match status" value="1"/>
</dbReference>
<reference evidence="9 10" key="1">
    <citation type="submission" date="2017-10" db="EMBL/GenBank/DDBJ databases">
        <title>Novel microbial diversity and functional potential in the marine mammal oral microbiome.</title>
        <authorList>
            <person name="Dudek N.K."/>
            <person name="Sun C.L."/>
            <person name="Burstein D."/>
            <person name="Kantor R.S."/>
            <person name="Aliaga Goltsman D.S."/>
            <person name="Bik E.M."/>
            <person name="Thomas B.C."/>
            <person name="Banfield J.F."/>
            <person name="Relman D.A."/>
        </authorList>
    </citation>
    <scope>NUCLEOTIDE SEQUENCE [LARGE SCALE GENOMIC DNA]</scope>
    <source>
        <strain evidence="9">DOLJORAL78_47_202</strain>
    </source>
</reference>
<keyword evidence="4 7" id="KW-1133">Transmembrane helix</keyword>
<comment type="caution">
    <text evidence="9">The sequence shown here is derived from an EMBL/GenBank/DDBJ whole genome shotgun (WGS) entry which is preliminary data.</text>
</comment>
<evidence type="ECO:0000256" key="1">
    <source>
        <dbReference type="ARBA" id="ARBA00004167"/>
    </source>
</evidence>
<dbReference type="InterPro" id="IPR001107">
    <property type="entry name" value="Band_7"/>
</dbReference>
<dbReference type="SMART" id="SM00244">
    <property type="entry name" value="PHB"/>
    <property type="match status" value="1"/>
</dbReference>
<evidence type="ECO:0000256" key="7">
    <source>
        <dbReference type="SAM" id="Phobius"/>
    </source>
</evidence>
<name>A0A2G6MQT4_9BACT</name>
<comment type="subcellular location">
    <subcellularLocation>
        <location evidence="1">Membrane</location>
        <topology evidence="1">Single-pass membrane protein</topology>
    </subcellularLocation>
</comment>
<dbReference type="PIRSF" id="PIRSF005651">
    <property type="entry name" value="HflC"/>
    <property type="match status" value="1"/>
</dbReference>
<evidence type="ECO:0000256" key="6">
    <source>
        <dbReference type="PIRNR" id="PIRNR005651"/>
    </source>
</evidence>
<keyword evidence="5 7" id="KW-0472">Membrane</keyword>
<gene>
    <name evidence="9" type="primary">hflC</name>
    <name evidence="9" type="ORF">CSA25_05765</name>
</gene>
<dbReference type="SUPFAM" id="SSF117892">
    <property type="entry name" value="Band 7/SPFH domain"/>
    <property type="match status" value="1"/>
</dbReference>